<dbReference type="PROSITE" id="PS50144">
    <property type="entry name" value="MATH"/>
    <property type="match status" value="3"/>
</dbReference>
<dbReference type="Pfam" id="PF22486">
    <property type="entry name" value="MATH_2"/>
    <property type="match status" value="3"/>
</dbReference>
<dbReference type="SMART" id="SM00061">
    <property type="entry name" value="MATH"/>
    <property type="match status" value="3"/>
</dbReference>
<comment type="caution">
    <text evidence="4">The sequence shown here is derived from an EMBL/GenBank/DDBJ whole genome shotgun (WGS) entry which is preliminary data.</text>
</comment>
<dbReference type="Gene3D" id="2.60.210.10">
    <property type="entry name" value="Apoptosis, Tumor Necrosis Factor Receptor Associated Protein 2, Chain A"/>
    <property type="match status" value="3"/>
</dbReference>
<dbReference type="Pfam" id="PF05278">
    <property type="entry name" value="PEARLI-4"/>
    <property type="match status" value="1"/>
</dbReference>
<dbReference type="InterPro" id="IPR007942">
    <property type="entry name" value="PLipase-like"/>
</dbReference>
<dbReference type="Proteomes" id="UP000078284">
    <property type="component" value="Chromosome 1"/>
</dbReference>
<evidence type="ECO:0000256" key="1">
    <source>
        <dbReference type="ARBA" id="ARBA00023054"/>
    </source>
</evidence>
<evidence type="ECO:0000256" key="2">
    <source>
        <dbReference type="SAM" id="Coils"/>
    </source>
</evidence>
<evidence type="ECO:0000259" key="3">
    <source>
        <dbReference type="PROSITE" id="PS50144"/>
    </source>
</evidence>
<dbReference type="AlphaFoldDB" id="A0A178W4I8"/>
<dbReference type="SUPFAM" id="SSF49599">
    <property type="entry name" value="TRAF domain-like"/>
    <property type="match status" value="3"/>
</dbReference>
<gene>
    <name evidence="4" type="ordered locus">AXX17_At1g32050</name>
</gene>
<dbReference type="InterPro" id="IPR008974">
    <property type="entry name" value="TRAF-like"/>
</dbReference>
<keyword evidence="1 2" id="KW-0175">Coiled coil</keyword>
<evidence type="ECO:0000313" key="4">
    <source>
        <dbReference type="EMBL" id="OAP13168.1"/>
    </source>
</evidence>
<reference evidence="5" key="1">
    <citation type="journal article" date="2016" name="Proc. Natl. Acad. Sci. U.S.A.">
        <title>Chromosome-level assembly of Arabidopsis thaliana Ler reveals the extent of translocation and inversion polymorphisms.</title>
        <authorList>
            <person name="Zapata L."/>
            <person name="Ding J."/>
            <person name="Willing E.M."/>
            <person name="Hartwig B."/>
            <person name="Bezdan D."/>
            <person name="Jiao W.B."/>
            <person name="Patel V."/>
            <person name="Velikkakam James G."/>
            <person name="Koornneef M."/>
            <person name="Ossowski S."/>
            <person name="Schneeberger K."/>
        </authorList>
    </citation>
    <scope>NUCLEOTIDE SEQUENCE [LARGE SCALE GENOMIC DNA]</scope>
    <source>
        <strain evidence="5">cv. Landsberg erecta</strain>
    </source>
</reference>
<dbReference type="PANTHER" id="PTHR46236:SF21">
    <property type="entry name" value="TRAF-LIKE FAMILY PROTEIN-RELATED"/>
    <property type="match status" value="1"/>
</dbReference>
<organism evidence="4 5">
    <name type="scientific">Arabidopsis thaliana</name>
    <name type="common">Mouse-ear cress</name>
    <dbReference type="NCBI Taxonomy" id="3702"/>
    <lineage>
        <taxon>Eukaryota</taxon>
        <taxon>Viridiplantae</taxon>
        <taxon>Streptophyta</taxon>
        <taxon>Embryophyta</taxon>
        <taxon>Tracheophyta</taxon>
        <taxon>Spermatophyta</taxon>
        <taxon>Magnoliopsida</taxon>
        <taxon>eudicotyledons</taxon>
        <taxon>Gunneridae</taxon>
        <taxon>Pentapetalae</taxon>
        <taxon>rosids</taxon>
        <taxon>malvids</taxon>
        <taxon>Brassicales</taxon>
        <taxon>Brassicaceae</taxon>
        <taxon>Camelineae</taxon>
        <taxon>Arabidopsis</taxon>
    </lineage>
</organism>
<feature type="domain" description="MATH" evidence="3">
    <location>
        <begin position="285"/>
        <end position="409"/>
    </location>
</feature>
<feature type="domain" description="MATH" evidence="3">
    <location>
        <begin position="6"/>
        <end position="136"/>
    </location>
</feature>
<dbReference type="EMBL" id="LUHQ01000001">
    <property type="protein sequence ID" value="OAP13168.1"/>
    <property type="molecule type" value="Genomic_DNA"/>
</dbReference>
<feature type="coiled-coil region" evidence="2">
    <location>
        <begin position="246"/>
        <end position="273"/>
    </location>
</feature>
<dbReference type="InterPro" id="IPR002083">
    <property type="entry name" value="MATH/TRAF_dom"/>
</dbReference>
<dbReference type="CDD" id="cd00121">
    <property type="entry name" value="MATH"/>
    <property type="match status" value="3"/>
</dbReference>
<proteinExistence type="predicted"/>
<protein>
    <recommendedName>
        <fullName evidence="3">MATH domain-containing protein</fullName>
    </recommendedName>
</protein>
<feature type="domain" description="MATH" evidence="3">
    <location>
        <begin position="508"/>
        <end position="637"/>
    </location>
</feature>
<accession>A0A178W4I8</accession>
<name>A0A178W4I8_ARATH</name>
<dbReference type="InterPro" id="IPR050804">
    <property type="entry name" value="MCC"/>
</dbReference>
<feature type="coiled-coil region" evidence="2">
    <location>
        <begin position="747"/>
        <end position="774"/>
    </location>
</feature>
<sequence length="779" mass="88420">MANQYEKKITWSIKNFSSLPSEKIYSDNFVVGDSKWRLYAYPKGTGDGLNKSLSLFLQVADSESLPYGWKRHIKLRLTVVNQISEKLSKRLVETPPYWFDQKSRYWGSPAMLPLTELLDLNGGFLVNGEVKIVAEVGVREVVGKSDVLVETLLVHESINVNGFQILPSQVESVNNLFEKHPDIASNFRLENPHLRTTYLNSLLCLTEILSQSTEKISIVDLANAHSTLSYLTKAGFKLDWLEKKLKELGKTRMQQLEQNLKDLKELKQDLVVKRLHQRSMEEQYENKITWMIKNFLSLPSEEICSDNFVVGDSKWRLYAYPKGNKSLSLFLNVADSESLPDGWKRHTKFRLTVVNQTSEKLSKKIVATPRWFDQKHPSFGTQAMLPLTELLDINGGFLVNGEVKIVAEVGVLEVVGKSDVLVETPLVNESIDVNGFQVLSSQVESVNNLFEKHPDIASKCHLENPLLRTTYLNSLLNLTEILCQSPKKLSNNDLANAYSTLTCLTKAGFKLDWLEKKLKEVGETRVQDIEEELKDMKQKRLLAYPKGCVDHETKSLSLFLDVADSESLSDGWKRQAKYRLTVVNQKSEKLSKQKVGQPLFDQQSPSLGSLVMIPLTELLYVDRGFLVNGEVKIVVEVGVLEVVGKSDVLEETSLVMESIDVNGFQVLPSQVESVKSLFEEQPDIESKLHLKNPHMRITYLNSLLSLTEILSQSPENISNDDLANAYSTLSYVTKAGFKLDWLEKKLKDVGETRIQEIREELKDMKHKCVDMEALLEFLL</sequence>
<dbReference type="PANTHER" id="PTHR46236">
    <property type="entry name" value="TRAF-LIKE SUPERFAMILY PROTEIN"/>
    <property type="match status" value="1"/>
</dbReference>
<evidence type="ECO:0000313" key="5">
    <source>
        <dbReference type="Proteomes" id="UP000078284"/>
    </source>
</evidence>
<dbReference type="ExpressionAtlas" id="A0A178W4I8">
    <property type="expression patterns" value="baseline and differential"/>
</dbReference>